<dbReference type="AlphaFoldDB" id="A0A2M8Z9J2"/>
<dbReference type="GO" id="GO:0016887">
    <property type="term" value="F:ATP hydrolysis activity"/>
    <property type="evidence" value="ECO:0007669"/>
    <property type="project" value="InterPro"/>
</dbReference>
<evidence type="ECO:0000256" key="2">
    <source>
        <dbReference type="ARBA" id="ARBA00011322"/>
    </source>
</evidence>
<keyword evidence="4" id="KW-0175">Coiled coil</keyword>
<dbReference type="GO" id="GO:0006302">
    <property type="term" value="P:double-strand break repair"/>
    <property type="evidence" value="ECO:0007669"/>
    <property type="project" value="InterPro"/>
</dbReference>
<dbReference type="InterPro" id="IPR017599">
    <property type="entry name" value="DNA_S_DndD"/>
</dbReference>
<gene>
    <name evidence="6" type="ORF">H171_3692</name>
</gene>
<dbReference type="PANTHER" id="PTHR32114:SF2">
    <property type="entry name" value="ABC TRANSPORTER ABCH.3"/>
    <property type="match status" value="1"/>
</dbReference>
<sequence>MIIKKLVMHNFGVYASTNILKFHGNKPVVLIGGMNGRGKTTILEAVLLALYGSNSFAYRESKFQTYGQYLKSYVNKSDNTLESYVEIEFTMDRTESEVYFVHREWEGKGQRVRERIWVKRNGEENAFLTENWPMFVENILPSALSNFFFFDGEKIAELAVEDTSEQMKESIKAMLGISVLDVLEGDIGKIISKIGRRSTVNQDLQKLEELRQEKNDAIKDLEKTDREIAEISQQLIALQAELENKNTEYSVKGGDVIEQKHDLMSQRHENMSSLISSQELLIDMAGGELPLLMVTPLLNDIQKQGEVAHEQKVNHMALEKIQNLYDVFSDKTTNTRTFVDFIKEKMLIENQEDLYKLSDSTLYQVISLNNGRLENSAKKAKKLLAEKDRYQSRIKEIDNYLSVDIDEKALSGLFKRIKSLEKEIIEKGVELESLNSNRKTLHGVSMAAESKFNKMAESVLTSLETVDADERTLKYAHMAIEIISLYRIRLQERKTDLLAKTMTDCYKKLANKKNMVEKIVMDSETLDLRYLSDSGEEVAKKRLSAGEKQLMVISLLWALAICSKKRLPVIIDTPLSRLDSSHRQALVKIYFPNASDQTIILSTDSEIDETYYELIRESVGDEYTLKYSDKDKKTTIESGYFSWGGVVK</sequence>
<dbReference type="Pfam" id="PF13476">
    <property type="entry name" value="AAA_23"/>
    <property type="match status" value="1"/>
</dbReference>
<evidence type="ECO:0000256" key="3">
    <source>
        <dbReference type="ARBA" id="ARBA00013368"/>
    </source>
</evidence>
<comment type="caution">
    <text evidence="6">The sequence shown here is derived from an EMBL/GenBank/DDBJ whole genome shotgun (WGS) entry which is preliminary data.</text>
</comment>
<dbReference type="PANTHER" id="PTHR32114">
    <property type="entry name" value="ABC TRANSPORTER ABCH.3"/>
    <property type="match status" value="1"/>
</dbReference>
<feature type="coiled-coil region" evidence="4">
    <location>
        <begin position="373"/>
        <end position="437"/>
    </location>
</feature>
<dbReference type="EMBL" id="PGET01000001">
    <property type="protein sequence ID" value="PJJ30118.1"/>
    <property type="molecule type" value="Genomic_DNA"/>
</dbReference>
<dbReference type="InterPro" id="IPR038729">
    <property type="entry name" value="Rad50/SbcC_AAA"/>
</dbReference>
<feature type="coiled-coil region" evidence="4">
    <location>
        <begin position="197"/>
        <end position="248"/>
    </location>
</feature>
<evidence type="ECO:0000313" key="7">
    <source>
        <dbReference type="Proteomes" id="UP000231092"/>
    </source>
</evidence>
<evidence type="ECO:0000259" key="5">
    <source>
        <dbReference type="Pfam" id="PF13476"/>
    </source>
</evidence>
<proteinExistence type="inferred from homology"/>
<evidence type="ECO:0000256" key="1">
    <source>
        <dbReference type="ARBA" id="ARBA00006930"/>
    </source>
</evidence>
<organism evidence="6 7">
    <name type="scientific">[Clostridium] celerecrescens 18A</name>
    <dbReference type="NCBI Taxonomy" id="1286362"/>
    <lineage>
        <taxon>Bacteria</taxon>
        <taxon>Bacillati</taxon>
        <taxon>Bacillota</taxon>
        <taxon>Clostridia</taxon>
        <taxon>Lachnospirales</taxon>
        <taxon>Lachnospiraceae</taxon>
        <taxon>Lacrimispora</taxon>
    </lineage>
</organism>
<dbReference type="NCBIfam" id="TIGR03185">
    <property type="entry name" value="DNA_S_dndD"/>
    <property type="match status" value="1"/>
</dbReference>
<dbReference type="Proteomes" id="UP000231092">
    <property type="component" value="Unassembled WGS sequence"/>
</dbReference>
<feature type="domain" description="Rad50/SbcC-type AAA" evidence="5">
    <location>
        <begin position="5"/>
        <end position="247"/>
    </location>
</feature>
<evidence type="ECO:0000256" key="4">
    <source>
        <dbReference type="SAM" id="Coils"/>
    </source>
</evidence>
<comment type="similarity">
    <text evidence="1">Belongs to the SMC family. SbcC subfamily.</text>
</comment>
<dbReference type="InterPro" id="IPR027417">
    <property type="entry name" value="P-loop_NTPase"/>
</dbReference>
<dbReference type="SUPFAM" id="SSF52540">
    <property type="entry name" value="P-loop containing nucleoside triphosphate hydrolases"/>
    <property type="match status" value="1"/>
</dbReference>
<reference evidence="6 7" key="1">
    <citation type="submission" date="2017-11" db="EMBL/GenBank/DDBJ databases">
        <title>Understudied soil microbes with underappreciated capabilities: Untangling the Clostridium saccharolyticum group.</title>
        <authorList>
            <person name="Leschine S."/>
        </authorList>
    </citation>
    <scope>NUCLEOTIDE SEQUENCE [LARGE SCALE GENOMIC DNA]</scope>
    <source>
        <strain evidence="6 7">18A</strain>
    </source>
</reference>
<evidence type="ECO:0000313" key="6">
    <source>
        <dbReference type="EMBL" id="PJJ30118.1"/>
    </source>
</evidence>
<comment type="subunit">
    <text evidence="2">Heterodimer of SbcC and SbcD.</text>
</comment>
<protein>
    <recommendedName>
        <fullName evidence="3">Nuclease SbcCD subunit C</fullName>
    </recommendedName>
</protein>
<dbReference type="OrthoDB" id="9795626at2"/>
<accession>A0A2M8Z9J2</accession>
<name>A0A2M8Z9J2_9FIRM</name>
<dbReference type="RefSeq" id="WP_100306404.1">
    <property type="nucleotide sequence ID" value="NZ_PGET01000001.1"/>
</dbReference>
<dbReference type="Gene3D" id="3.40.50.300">
    <property type="entry name" value="P-loop containing nucleotide triphosphate hydrolases"/>
    <property type="match status" value="2"/>
</dbReference>